<comment type="caution">
    <text evidence="1">The sequence shown here is derived from an EMBL/GenBank/DDBJ whole genome shotgun (WGS) entry which is preliminary data.</text>
</comment>
<sequence length="93" mass="9859">MPVPGEDTEQSGLAAGSFVVDIVVRGEQDRRQFAGQADEGPVEDCLLLGFDLLCLPSELFGPQDGGDTPPEPLGRLPLPHLVFGILHGPMLLP</sequence>
<reference evidence="1 2" key="1">
    <citation type="submission" date="2019-03" db="EMBL/GenBank/DDBJ databases">
        <title>First draft genome of Liparis tanakae, snailfish: a comprehensive survey of snailfish specific genes.</title>
        <authorList>
            <person name="Kim W."/>
            <person name="Song I."/>
            <person name="Jeong J.-H."/>
            <person name="Kim D."/>
            <person name="Kim S."/>
            <person name="Ryu S."/>
            <person name="Song J.Y."/>
            <person name="Lee S.K."/>
        </authorList>
    </citation>
    <scope>NUCLEOTIDE SEQUENCE [LARGE SCALE GENOMIC DNA]</scope>
    <source>
        <tissue evidence="1">Muscle</tissue>
    </source>
</reference>
<dbReference type="AlphaFoldDB" id="A0A4Z2JD78"/>
<accession>A0A4Z2JD78</accession>
<evidence type="ECO:0000313" key="1">
    <source>
        <dbReference type="EMBL" id="TNN87971.1"/>
    </source>
</evidence>
<organism evidence="1 2">
    <name type="scientific">Liparis tanakae</name>
    <name type="common">Tanaka's snailfish</name>
    <dbReference type="NCBI Taxonomy" id="230148"/>
    <lineage>
        <taxon>Eukaryota</taxon>
        <taxon>Metazoa</taxon>
        <taxon>Chordata</taxon>
        <taxon>Craniata</taxon>
        <taxon>Vertebrata</taxon>
        <taxon>Euteleostomi</taxon>
        <taxon>Actinopterygii</taxon>
        <taxon>Neopterygii</taxon>
        <taxon>Teleostei</taxon>
        <taxon>Neoteleostei</taxon>
        <taxon>Acanthomorphata</taxon>
        <taxon>Eupercaria</taxon>
        <taxon>Perciformes</taxon>
        <taxon>Cottioidei</taxon>
        <taxon>Cottales</taxon>
        <taxon>Liparidae</taxon>
        <taxon>Liparis</taxon>
    </lineage>
</organism>
<dbReference type="Proteomes" id="UP000314294">
    <property type="component" value="Unassembled WGS sequence"/>
</dbReference>
<name>A0A4Z2JD78_9TELE</name>
<evidence type="ECO:0000313" key="2">
    <source>
        <dbReference type="Proteomes" id="UP000314294"/>
    </source>
</evidence>
<gene>
    <name evidence="1" type="ORF">EYF80_001935</name>
</gene>
<protein>
    <submittedName>
        <fullName evidence="1">Uncharacterized protein</fullName>
    </submittedName>
</protein>
<dbReference type="EMBL" id="SRLO01000008">
    <property type="protein sequence ID" value="TNN87971.1"/>
    <property type="molecule type" value="Genomic_DNA"/>
</dbReference>
<proteinExistence type="predicted"/>
<keyword evidence="2" id="KW-1185">Reference proteome</keyword>